<dbReference type="InterPro" id="IPR016602">
    <property type="entry name" value="UCP012666"/>
</dbReference>
<dbReference type="SUPFAM" id="SSF55931">
    <property type="entry name" value="Glutamine synthetase/guanido kinase"/>
    <property type="match status" value="1"/>
</dbReference>
<dbReference type="Gene3D" id="3.30.590.20">
    <property type="match status" value="1"/>
</dbReference>
<accession>A0ABT1M952</accession>
<comment type="catalytic activity">
    <reaction evidence="1">
        <text>L-cysteine + L-glutamate + ATP = gamma-L-glutamyl-L-cysteine + ADP + phosphate + H(+)</text>
        <dbReference type="Rhea" id="RHEA:13285"/>
        <dbReference type="ChEBI" id="CHEBI:15378"/>
        <dbReference type="ChEBI" id="CHEBI:29985"/>
        <dbReference type="ChEBI" id="CHEBI:30616"/>
        <dbReference type="ChEBI" id="CHEBI:35235"/>
        <dbReference type="ChEBI" id="CHEBI:43474"/>
        <dbReference type="ChEBI" id="CHEBI:58173"/>
        <dbReference type="ChEBI" id="CHEBI:456216"/>
        <dbReference type="EC" id="6.3.2.2"/>
    </reaction>
</comment>
<proteinExistence type="predicted"/>
<dbReference type="InterPro" id="IPR006336">
    <property type="entry name" value="GCS2"/>
</dbReference>
<dbReference type="Proteomes" id="UP001651690">
    <property type="component" value="Unassembled WGS sequence"/>
</dbReference>
<dbReference type="Pfam" id="PF04107">
    <property type="entry name" value="GCS2"/>
    <property type="match status" value="1"/>
</dbReference>
<dbReference type="PANTHER" id="PTHR36510:SF3">
    <property type="entry name" value="CONSERVED PROTEIN"/>
    <property type="match status" value="1"/>
</dbReference>
<evidence type="ECO:0000313" key="2">
    <source>
        <dbReference type="EMBL" id="MCP9275709.1"/>
    </source>
</evidence>
<comment type="caution">
    <text evidence="2">The sequence shown here is derived from an EMBL/GenBank/DDBJ whole genome shotgun (WGS) entry which is preliminary data.</text>
</comment>
<organism evidence="2 3">
    <name type="scientific">Mycolicibacterium arenosum</name>
    <dbReference type="NCBI Taxonomy" id="2952157"/>
    <lineage>
        <taxon>Bacteria</taxon>
        <taxon>Bacillati</taxon>
        <taxon>Actinomycetota</taxon>
        <taxon>Actinomycetes</taxon>
        <taxon>Mycobacteriales</taxon>
        <taxon>Mycobacteriaceae</taxon>
        <taxon>Mycolicibacterium</taxon>
    </lineage>
</organism>
<reference evidence="2 3" key="1">
    <citation type="submission" date="2022-06" db="EMBL/GenBank/DDBJ databases">
        <title>Mycolicibacterium sp. CAU 1645 isolated from seawater.</title>
        <authorList>
            <person name="Kim W."/>
        </authorList>
    </citation>
    <scope>NUCLEOTIDE SEQUENCE [LARGE SCALE GENOMIC DNA]</scope>
    <source>
        <strain evidence="2 3">CAU 1645</strain>
    </source>
</reference>
<sequence length="492" mass="55285">MGDDVGQTAFTRAHRQEYRRKVALSLDVFETMLSQSSFEFDKPMTGMEIECNLVDADYQPAMTNADVLASIADPAYQTELGAYNIEFNVPPRPLPGRSGFELEAEVRASLNAAESKANLDGSHIVMVGILPTLMPEHLSGDWMSEVRRYQALNDSIFTARGEDIVIDIDGPERLTLQSATIAPESACTSMQLHLQVSPADFAQYWNAAQVLAGPQLALGANSPYFFGHQLWAETRIELFAQATDTRPDELKTQGVRPRVWFGERWITSIFDLFEENVRYFPSLLPELSDEDPVAELAAGRTPRLSELRLHNGTIYRWNRPVYDVVDGRPHLRVENRVLPAGPTVVDMLANSAFYYGLLRALSDEDRPVWTQLSFAAAEHNFVTAARHGMDAQLYWPGHGHVTPDELVLRRLLPMAHEGLRKWGVAAEVRDRFLGVIEGRAMTRRNGSTWQVATVRALQESGLARPQALAEMLRLYCERMHSNEPVHVWDEPA</sequence>
<gene>
    <name evidence="2" type="ORF">NM203_26315</name>
</gene>
<evidence type="ECO:0000313" key="3">
    <source>
        <dbReference type="Proteomes" id="UP001651690"/>
    </source>
</evidence>
<name>A0ABT1M952_9MYCO</name>
<dbReference type="PIRSF" id="PIRSF012666">
    <property type="entry name" value="UCP012666"/>
    <property type="match status" value="1"/>
</dbReference>
<dbReference type="PANTHER" id="PTHR36510">
    <property type="entry name" value="GLUTAMATE--CYSTEINE LIGASE 2-RELATED"/>
    <property type="match status" value="1"/>
</dbReference>
<evidence type="ECO:0000256" key="1">
    <source>
        <dbReference type="ARBA" id="ARBA00048819"/>
    </source>
</evidence>
<dbReference type="InterPro" id="IPR050141">
    <property type="entry name" value="GCL_type2/YbdK_subfam"/>
</dbReference>
<dbReference type="RefSeq" id="WP_255063550.1">
    <property type="nucleotide sequence ID" value="NZ_JANDBD010000012.1"/>
</dbReference>
<dbReference type="InterPro" id="IPR014746">
    <property type="entry name" value="Gln_synth/guanido_kin_cat_dom"/>
</dbReference>
<dbReference type="GO" id="GO:0016874">
    <property type="term" value="F:ligase activity"/>
    <property type="evidence" value="ECO:0007669"/>
    <property type="project" value="UniProtKB-KW"/>
</dbReference>
<keyword evidence="2" id="KW-0436">Ligase</keyword>
<dbReference type="EMBL" id="JANDBD010000012">
    <property type="protein sequence ID" value="MCP9275709.1"/>
    <property type="molecule type" value="Genomic_DNA"/>
</dbReference>
<keyword evidence="3" id="KW-1185">Reference proteome</keyword>
<protein>
    <submittedName>
        <fullName evidence="2">Glutamate--cysteine ligase</fullName>
    </submittedName>
</protein>